<dbReference type="EMBL" id="JACJTC010000038">
    <property type="protein sequence ID" value="MBD2616038.1"/>
    <property type="molecule type" value="Genomic_DNA"/>
</dbReference>
<name>A0ABR8HJL5_NOSPU</name>
<proteinExistence type="predicted"/>
<evidence type="ECO:0000313" key="2">
    <source>
        <dbReference type="Proteomes" id="UP000606396"/>
    </source>
</evidence>
<organism evidence="1 2">
    <name type="scientific">Nostoc punctiforme FACHB-252</name>
    <dbReference type="NCBI Taxonomy" id="1357509"/>
    <lineage>
        <taxon>Bacteria</taxon>
        <taxon>Bacillati</taxon>
        <taxon>Cyanobacteriota</taxon>
        <taxon>Cyanophyceae</taxon>
        <taxon>Nostocales</taxon>
        <taxon>Nostocaceae</taxon>
        <taxon>Nostoc</taxon>
    </lineage>
</organism>
<evidence type="ECO:0000313" key="1">
    <source>
        <dbReference type="EMBL" id="MBD2616038.1"/>
    </source>
</evidence>
<evidence type="ECO:0008006" key="3">
    <source>
        <dbReference type="Google" id="ProtNLM"/>
    </source>
</evidence>
<dbReference type="Proteomes" id="UP000606396">
    <property type="component" value="Unassembled WGS sequence"/>
</dbReference>
<dbReference type="RefSeq" id="WP_190952513.1">
    <property type="nucleotide sequence ID" value="NZ_JACJTC010000038.1"/>
</dbReference>
<comment type="caution">
    <text evidence="1">The sequence shown here is derived from an EMBL/GenBank/DDBJ whole genome shotgun (WGS) entry which is preliminary data.</text>
</comment>
<gene>
    <name evidence="1" type="ORF">H6G94_33145</name>
</gene>
<protein>
    <recommendedName>
        <fullName evidence="3">Arm DNA-binding domain-containing protein</fullName>
    </recommendedName>
</protein>
<sequence>MSRKPSNKGRGTFTISKDSWDIEKVLAQKNRRTKASASEKEGKCLEYQLVNLTLNGDKYLLKHHYNPQAIRRILNVYQSKSWNF</sequence>
<reference evidence="1 2" key="1">
    <citation type="journal article" date="2020" name="ISME J.">
        <title>Comparative genomics reveals insights into cyanobacterial evolution and habitat adaptation.</title>
        <authorList>
            <person name="Chen M.Y."/>
            <person name="Teng W.K."/>
            <person name="Zhao L."/>
            <person name="Hu C.X."/>
            <person name="Zhou Y.K."/>
            <person name="Han B.P."/>
            <person name="Song L.R."/>
            <person name="Shu W.S."/>
        </authorList>
    </citation>
    <scope>NUCLEOTIDE SEQUENCE [LARGE SCALE GENOMIC DNA]</scope>
    <source>
        <strain evidence="1 2">FACHB-252</strain>
    </source>
</reference>
<accession>A0ABR8HJL5</accession>
<keyword evidence="2" id="KW-1185">Reference proteome</keyword>